<reference evidence="2" key="1">
    <citation type="submission" date="2020-03" db="EMBL/GenBank/DDBJ databases">
        <title>Hybrid Assembly of Korean Phytophthora infestans isolates.</title>
        <authorList>
            <person name="Prokchorchik M."/>
            <person name="Lee Y."/>
            <person name="Seo J."/>
            <person name="Cho J.-H."/>
            <person name="Park Y.-E."/>
            <person name="Jang D.-C."/>
            <person name="Im J.-S."/>
            <person name="Choi J.-G."/>
            <person name="Park H.-J."/>
            <person name="Lee G.-B."/>
            <person name="Lee Y.-G."/>
            <person name="Hong S.-Y."/>
            <person name="Cho K."/>
            <person name="Sohn K.H."/>
        </authorList>
    </citation>
    <scope>NUCLEOTIDE SEQUENCE</scope>
    <source>
        <strain evidence="2">KR_2_A2</strain>
    </source>
</reference>
<dbReference type="Proteomes" id="UP000704712">
    <property type="component" value="Unassembled WGS sequence"/>
</dbReference>
<feature type="region of interest" description="Disordered" evidence="1">
    <location>
        <begin position="1"/>
        <end position="25"/>
    </location>
</feature>
<feature type="compositionally biased region" description="Polar residues" evidence="1">
    <location>
        <begin position="7"/>
        <end position="25"/>
    </location>
</feature>
<dbReference type="AlphaFoldDB" id="A0A8S9TIU3"/>
<evidence type="ECO:0000256" key="1">
    <source>
        <dbReference type="SAM" id="MobiDB-lite"/>
    </source>
</evidence>
<evidence type="ECO:0000313" key="3">
    <source>
        <dbReference type="Proteomes" id="UP000704712"/>
    </source>
</evidence>
<protein>
    <submittedName>
        <fullName evidence="2">Uncharacterized protein</fullName>
    </submittedName>
</protein>
<sequence>ASGFEPSASTTLKRTRQWQNETSETTETPYRLLPAVLRVLGLWTGVLLGMADPSPNSPAVAFSKTVQDCQRRNGFARSASRRALLECCEELVRGEHYEQCSENHRKWMSMRLALAATELSFTGSNQCCSTVALVISTWLVWQWCATRRCCLKNVGSRREPTFVNFTVIHPADMS</sequence>
<proteinExistence type="predicted"/>
<name>A0A8S9TIU3_PHYIN</name>
<comment type="caution">
    <text evidence="2">The sequence shown here is derived from an EMBL/GenBank/DDBJ whole genome shotgun (WGS) entry which is preliminary data.</text>
</comment>
<accession>A0A8S9TIU3</accession>
<organism evidence="2 3">
    <name type="scientific">Phytophthora infestans</name>
    <name type="common">Potato late blight agent</name>
    <name type="synonym">Botrytis infestans</name>
    <dbReference type="NCBI Taxonomy" id="4787"/>
    <lineage>
        <taxon>Eukaryota</taxon>
        <taxon>Sar</taxon>
        <taxon>Stramenopiles</taxon>
        <taxon>Oomycota</taxon>
        <taxon>Peronosporomycetes</taxon>
        <taxon>Peronosporales</taxon>
        <taxon>Peronosporaceae</taxon>
        <taxon>Phytophthora</taxon>
    </lineage>
</organism>
<gene>
    <name evidence="2" type="ORF">GN958_ATG23546</name>
</gene>
<feature type="non-terminal residue" evidence="2">
    <location>
        <position position="174"/>
    </location>
</feature>
<evidence type="ECO:0000313" key="2">
    <source>
        <dbReference type="EMBL" id="KAF4127292.1"/>
    </source>
</evidence>
<dbReference type="EMBL" id="JAACNO010003299">
    <property type="protein sequence ID" value="KAF4127292.1"/>
    <property type="molecule type" value="Genomic_DNA"/>
</dbReference>